<dbReference type="EMBL" id="DP000010">
    <property type="protein sequence ID" value="ABA94045.2"/>
    <property type="molecule type" value="Genomic_DNA"/>
</dbReference>
<reference evidence="1" key="1">
    <citation type="journal article" date="2005" name="BMC Biol.">
        <title>The sequence of rice chromosomes 11 and 12, rich in disease resistance genes and recent gene duplications.</title>
        <authorList>
            <consortium name="The rice chromosomes 11 and 12 sequencing consortia"/>
        </authorList>
    </citation>
    <scope>NUCLEOTIDE SEQUENCE [LARGE SCALE GENOMIC DNA]</scope>
</reference>
<evidence type="ECO:0000313" key="1">
    <source>
        <dbReference type="EMBL" id="ABA94045.2"/>
    </source>
</evidence>
<name>Q2R395_ORYSJ</name>
<reference evidence="1" key="2">
    <citation type="submission" date="2005-04" db="EMBL/GenBank/DDBJ databases">
        <authorList>
            <person name="Buell C.R."/>
            <person name="Wing R.A."/>
            <person name="McCombie W.A."/>
            <person name="Ouyang S."/>
        </authorList>
    </citation>
    <scope>NUCLEOTIDE SEQUENCE</scope>
</reference>
<dbReference type="AlphaFoldDB" id="Q2R395"/>
<proteinExistence type="predicted"/>
<gene>
    <name evidence="1" type="ordered locus">LOC_Os11g32710</name>
</gene>
<reference evidence="1" key="3">
    <citation type="submission" date="2006-01" db="EMBL/GenBank/DDBJ databases">
        <authorList>
            <person name="Buell R."/>
        </authorList>
    </citation>
    <scope>NUCLEOTIDE SEQUENCE</scope>
</reference>
<protein>
    <submittedName>
        <fullName evidence="1">Uncharacterized protein</fullName>
    </submittedName>
</protein>
<accession>Q2R395</accession>
<organism evidence="1">
    <name type="scientific">Oryza sativa subsp. japonica</name>
    <name type="common">Rice</name>
    <dbReference type="NCBI Taxonomy" id="39947"/>
    <lineage>
        <taxon>Eukaryota</taxon>
        <taxon>Viridiplantae</taxon>
        <taxon>Streptophyta</taxon>
        <taxon>Embryophyta</taxon>
        <taxon>Tracheophyta</taxon>
        <taxon>Spermatophyta</taxon>
        <taxon>Magnoliopsida</taxon>
        <taxon>Liliopsida</taxon>
        <taxon>Poales</taxon>
        <taxon>Poaceae</taxon>
        <taxon>BOP clade</taxon>
        <taxon>Oryzoideae</taxon>
        <taxon>Oryzeae</taxon>
        <taxon>Oryzinae</taxon>
        <taxon>Oryza</taxon>
        <taxon>Oryza sativa</taxon>
    </lineage>
</organism>
<sequence length="61" mass="6774">MAATGGCGVGGLRERRMRVRSVIGGCARKGERRTRNDEKENGEEKFMACDANTDACKYLYK</sequence>